<dbReference type="OrthoDB" id="7585523at2"/>
<evidence type="ECO:0008006" key="3">
    <source>
        <dbReference type="Google" id="ProtNLM"/>
    </source>
</evidence>
<proteinExistence type="predicted"/>
<evidence type="ECO:0000313" key="2">
    <source>
        <dbReference type="Proteomes" id="UP000218366"/>
    </source>
</evidence>
<organism evidence="1 2">
    <name type="scientific">Sphingomonas spermidinifaciens</name>
    <dbReference type="NCBI Taxonomy" id="1141889"/>
    <lineage>
        <taxon>Bacteria</taxon>
        <taxon>Pseudomonadati</taxon>
        <taxon>Pseudomonadota</taxon>
        <taxon>Alphaproteobacteria</taxon>
        <taxon>Sphingomonadales</taxon>
        <taxon>Sphingomonadaceae</taxon>
        <taxon>Sphingomonas</taxon>
    </lineage>
</organism>
<name>A0A2A4AZT0_9SPHN</name>
<keyword evidence="2" id="KW-1185">Reference proteome</keyword>
<dbReference type="EMBL" id="NWMW01000003">
    <property type="protein sequence ID" value="PCD01681.1"/>
    <property type="molecule type" value="Genomic_DNA"/>
</dbReference>
<dbReference type="Proteomes" id="UP000218366">
    <property type="component" value="Unassembled WGS sequence"/>
</dbReference>
<sequence>MGATTIGAVVGAAIDGMSGDDGVGDGAIIGAVTANVLKVAVPVVLTYAVGWAVLRGIGQAFDTITGKEQRA</sequence>
<accession>A0A2A4AZT0</accession>
<dbReference type="AlphaFoldDB" id="A0A2A4AZT0"/>
<dbReference type="RefSeq" id="WP_096344426.1">
    <property type="nucleotide sequence ID" value="NZ_NWMW01000003.1"/>
</dbReference>
<protein>
    <recommendedName>
        <fullName evidence="3">MotA/TolQ/ExbB proton channel domain-containing protein</fullName>
    </recommendedName>
</protein>
<gene>
    <name evidence="1" type="ORF">COC42_16330</name>
</gene>
<evidence type="ECO:0000313" key="1">
    <source>
        <dbReference type="EMBL" id="PCD01681.1"/>
    </source>
</evidence>
<reference evidence="1 2" key="1">
    <citation type="submission" date="2017-09" db="EMBL/GenBank/DDBJ databases">
        <title>Sphingomonas spermidinifaciens 9NM-10, whole genome shotgun sequence.</title>
        <authorList>
            <person name="Feng G."/>
            <person name="Zhu H."/>
        </authorList>
    </citation>
    <scope>NUCLEOTIDE SEQUENCE [LARGE SCALE GENOMIC DNA]</scope>
    <source>
        <strain evidence="1 2">9NM-10</strain>
    </source>
</reference>
<comment type="caution">
    <text evidence="1">The sequence shown here is derived from an EMBL/GenBank/DDBJ whole genome shotgun (WGS) entry which is preliminary data.</text>
</comment>